<dbReference type="GO" id="GO:0016779">
    <property type="term" value="F:nucleotidyltransferase activity"/>
    <property type="evidence" value="ECO:0007669"/>
    <property type="project" value="UniProtKB-KW"/>
</dbReference>
<dbReference type="InterPro" id="IPR000594">
    <property type="entry name" value="ThiF_NAD_FAD-bd"/>
</dbReference>
<dbReference type="InterPro" id="IPR045886">
    <property type="entry name" value="ThiF/MoeB/HesA"/>
</dbReference>
<dbReference type="CDD" id="cd00755">
    <property type="entry name" value="YgdL_like"/>
    <property type="match status" value="1"/>
</dbReference>
<evidence type="ECO:0000313" key="2">
    <source>
        <dbReference type="EMBL" id="MFD2255818.1"/>
    </source>
</evidence>
<comment type="caution">
    <text evidence="2">The sequence shown here is derived from an EMBL/GenBank/DDBJ whole genome shotgun (WGS) entry which is preliminary data.</text>
</comment>
<dbReference type="EMBL" id="JBHUIT010000002">
    <property type="protein sequence ID" value="MFD2255818.1"/>
    <property type="molecule type" value="Genomic_DNA"/>
</dbReference>
<dbReference type="PANTHER" id="PTHR43267">
    <property type="entry name" value="TRNA THREONYLCARBAMOYLADENOSINE DEHYDRATASE"/>
    <property type="match status" value="1"/>
</dbReference>
<gene>
    <name evidence="2" type="ORF">ACFSSA_03935</name>
</gene>
<dbReference type="SUPFAM" id="SSF69572">
    <property type="entry name" value="Activating enzymes of the ubiquitin-like proteins"/>
    <property type="match status" value="1"/>
</dbReference>
<protein>
    <submittedName>
        <fullName evidence="2">ThiF family adenylyltransferase</fullName>
    </submittedName>
</protein>
<dbReference type="InterPro" id="IPR035985">
    <property type="entry name" value="Ubiquitin-activating_enz"/>
</dbReference>
<organism evidence="2 3">
    <name type="scientific">Luteolibacter algae</name>
    <dbReference type="NCBI Taxonomy" id="454151"/>
    <lineage>
        <taxon>Bacteria</taxon>
        <taxon>Pseudomonadati</taxon>
        <taxon>Verrucomicrobiota</taxon>
        <taxon>Verrucomicrobiia</taxon>
        <taxon>Verrucomicrobiales</taxon>
        <taxon>Verrucomicrobiaceae</taxon>
        <taxon>Luteolibacter</taxon>
    </lineage>
</organism>
<evidence type="ECO:0000259" key="1">
    <source>
        <dbReference type="Pfam" id="PF00899"/>
    </source>
</evidence>
<keyword evidence="2" id="KW-0548">Nucleotidyltransferase</keyword>
<dbReference type="Pfam" id="PF00899">
    <property type="entry name" value="ThiF"/>
    <property type="match status" value="1"/>
</dbReference>
<proteinExistence type="predicted"/>
<dbReference type="PANTHER" id="PTHR43267:SF1">
    <property type="entry name" value="TRNA THREONYLCARBAMOYLADENOSINE DEHYDRATASE"/>
    <property type="match status" value="1"/>
</dbReference>
<dbReference type="Gene3D" id="3.40.50.720">
    <property type="entry name" value="NAD(P)-binding Rossmann-like Domain"/>
    <property type="match status" value="1"/>
</dbReference>
<sequence length="264" mass="28098">MLSEEVKNRFGGIARLYGENALQRFAGARVVVVGIGGVGSWTVEALARSGIGKIRMVDLDEICITNVNRQLHAMDGQIGRQKTAAMAERVRAINPDCVLEVIEGFFTERSVEEVLGGEVDGVVDAIDSMKHKALLLAECRKRGLPVVTCGGAGGRRDATRISIRDLAFSGKDALLHQLRKNLRKHHGFASVPMGSKPEEMGITAVFSDEPPVYPGSDGEVSCERPEGSDMRLNCATGYGTVTHVTGAFGMIAAGAMLDLLSGGS</sequence>
<reference evidence="3" key="1">
    <citation type="journal article" date="2019" name="Int. J. Syst. Evol. Microbiol.">
        <title>The Global Catalogue of Microorganisms (GCM) 10K type strain sequencing project: providing services to taxonomists for standard genome sequencing and annotation.</title>
        <authorList>
            <consortium name="The Broad Institute Genomics Platform"/>
            <consortium name="The Broad Institute Genome Sequencing Center for Infectious Disease"/>
            <person name="Wu L."/>
            <person name="Ma J."/>
        </authorList>
    </citation>
    <scope>NUCLEOTIDE SEQUENCE [LARGE SCALE GENOMIC DNA]</scope>
    <source>
        <strain evidence="3">CGMCC 4.7106</strain>
    </source>
</reference>
<accession>A0ABW5D432</accession>
<dbReference type="Proteomes" id="UP001597375">
    <property type="component" value="Unassembled WGS sequence"/>
</dbReference>
<feature type="domain" description="THIF-type NAD/FAD binding fold" evidence="1">
    <location>
        <begin position="15"/>
        <end position="261"/>
    </location>
</feature>
<keyword evidence="3" id="KW-1185">Reference proteome</keyword>
<evidence type="ECO:0000313" key="3">
    <source>
        <dbReference type="Proteomes" id="UP001597375"/>
    </source>
</evidence>
<name>A0ABW5D432_9BACT</name>
<keyword evidence="2" id="KW-0808">Transferase</keyword>